<keyword evidence="3 10" id="KW-0813">Transport</keyword>
<dbReference type="PANTHER" id="PTHR15495:SF7">
    <property type="entry name" value="GPI INOSITOL-DEACYLASE"/>
    <property type="match status" value="1"/>
</dbReference>
<keyword evidence="6 10" id="KW-0256">Endoplasmic reticulum</keyword>
<feature type="transmembrane region" description="Helical" evidence="10">
    <location>
        <begin position="12"/>
        <end position="29"/>
    </location>
</feature>
<accession>A0A4P6XPI8</accession>
<dbReference type="GO" id="GO:0015031">
    <property type="term" value="P:protein transport"/>
    <property type="evidence" value="ECO:0007669"/>
    <property type="project" value="UniProtKB-KW"/>
</dbReference>
<evidence type="ECO:0000256" key="2">
    <source>
        <dbReference type="ARBA" id="ARBA00006931"/>
    </source>
</evidence>
<dbReference type="STRING" id="2163413.A0A4P6XPI8"/>
<evidence type="ECO:0000256" key="7">
    <source>
        <dbReference type="ARBA" id="ARBA00022927"/>
    </source>
</evidence>
<evidence type="ECO:0000256" key="10">
    <source>
        <dbReference type="RuleBase" id="RU365011"/>
    </source>
</evidence>
<gene>
    <name evidence="13" type="primary">MPUL0D04630</name>
    <name evidence="13" type="ORF">METSCH_D04630</name>
</gene>
<feature type="transmembrane region" description="Helical" evidence="10">
    <location>
        <begin position="939"/>
        <end position="959"/>
    </location>
</feature>
<organism evidence="13 14">
    <name type="scientific">Metschnikowia aff. pulcherrima</name>
    <dbReference type="NCBI Taxonomy" id="2163413"/>
    <lineage>
        <taxon>Eukaryota</taxon>
        <taxon>Fungi</taxon>
        <taxon>Dikarya</taxon>
        <taxon>Ascomycota</taxon>
        <taxon>Saccharomycotina</taxon>
        <taxon>Pichiomycetes</taxon>
        <taxon>Metschnikowiaceae</taxon>
        <taxon>Metschnikowia</taxon>
    </lineage>
</organism>
<dbReference type="EMBL" id="CP034459">
    <property type="protein sequence ID" value="QBM89392.1"/>
    <property type="molecule type" value="Genomic_DNA"/>
</dbReference>
<dbReference type="InterPro" id="IPR029058">
    <property type="entry name" value="AB_hydrolase_fold"/>
</dbReference>
<dbReference type="GO" id="GO:0006505">
    <property type="term" value="P:GPI anchor metabolic process"/>
    <property type="evidence" value="ECO:0007669"/>
    <property type="project" value="TreeGrafter"/>
</dbReference>
<evidence type="ECO:0000313" key="13">
    <source>
        <dbReference type="EMBL" id="QBM89392.1"/>
    </source>
</evidence>
<protein>
    <recommendedName>
        <fullName evidence="10">GPI inositol-deacylase</fullName>
        <ecNumber evidence="10">3.1.-.-</ecNumber>
    </recommendedName>
</protein>
<evidence type="ECO:0000256" key="6">
    <source>
        <dbReference type="ARBA" id="ARBA00022824"/>
    </source>
</evidence>
<dbReference type="AlphaFoldDB" id="A0A4P6XPI8"/>
<keyword evidence="5 10" id="KW-0378">Hydrolase</keyword>
<evidence type="ECO:0000313" key="14">
    <source>
        <dbReference type="Proteomes" id="UP000292447"/>
    </source>
</evidence>
<evidence type="ECO:0000256" key="9">
    <source>
        <dbReference type="ARBA" id="ARBA00023136"/>
    </source>
</evidence>
<reference evidence="14" key="1">
    <citation type="submission" date="2019-03" db="EMBL/GenBank/DDBJ databases">
        <title>Snf2 controls pulcherriminic acid biosynthesis and connects pigmentation and antifungal activity of the yeast Metschnikowia pulcherrima.</title>
        <authorList>
            <person name="Gore-Lloyd D."/>
            <person name="Sumann I."/>
            <person name="Brachmann A.O."/>
            <person name="Schneeberger K."/>
            <person name="Ortiz-Merino R.A."/>
            <person name="Moreno-Beltran M."/>
            <person name="Schlaefli M."/>
            <person name="Kirner P."/>
            <person name="Santos Kron A."/>
            <person name="Wolfe K.H."/>
            <person name="Piel J."/>
            <person name="Ahrens C.H."/>
            <person name="Henk D."/>
            <person name="Freimoser F.M."/>
        </authorList>
    </citation>
    <scope>NUCLEOTIDE SEQUENCE [LARGE SCALE GENOMIC DNA]</scope>
    <source>
        <strain evidence="14">APC 1.2</strain>
    </source>
</reference>
<evidence type="ECO:0000259" key="11">
    <source>
        <dbReference type="Pfam" id="PF07819"/>
    </source>
</evidence>
<dbReference type="InterPro" id="IPR056824">
    <property type="entry name" value="PGAP1_TMD"/>
</dbReference>
<evidence type="ECO:0000256" key="5">
    <source>
        <dbReference type="ARBA" id="ARBA00022801"/>
    </source>
</evidence>
<dbReference type="InterPro" id="IPR012908">
    <property type="entry name" value="PGAP1-ab_dom-like"/>
</dbReference>
<keyword evidence="7 10" id="KW-0653">Protein transport</keyword>
<dbReference type="SUPFAM" id="SSF53474">
    <property type="entry name" value="alpha/beta-Hydrolases"/>
    <property type="match status" value="1"/>
</dbReference>
<sequence>MMFRDGLRRPLYPIAILGLILFVLTAHLYRQGSREPVDASTCKSVYMYPSYARIRLFDETHTPFASKYLLYLYREQGKDYVPEKIGEGFKALDGVPVLFIPGNAGSYRQVRLIAAECLILYFDENIDVVRNENKRNLDFFAADFNEDFTAFHGRTLLDQAEYLNAAVRFILLLYALEKNAPTSVLILAHSMGGIVARVMPTLPLYVPGSVNTMITLASPHLAAPLTFDGDVLKIYLAADRFWHDAFHNPGLLAHERLHNVLVVSITGGTADTVLPADYTTLGFLVPPENGLTVYTTGIPGVWTPMDHLAIVWCRQLRRSVLKALLEIVDYSSANRVYPLEKRMSVFKQNLLSGFEETARNESMARSRDRHTFFRLRFDVQDAVVQTGATGIWKSSDTISSKDHIFEMLPLTETSTLLLLTDQAPSSADLIERIKLVPYSAFLCKKDGEAEQSFDLTKHNTEKFLELSCIDISSDYHQIPKSAESVTRLDASGFDGETSPFWALHYTSDDLQYFETVLIVHNRGSAEKSEKFMIAQTSQSDLSEHIVRGDMFSLITRGVEISLLANRPLAVNFNFTGAWSSLLAYKIELKESSGKLFEPFIRQWIEDPYETKWIINLRGNSKFLISMHGVAPYTPFSNQKPKLGLNLQLWSDPQGGWSDENVAAVEMTLSVDWINSIKLLVLRYRLAVVSHCLAVTALVMFLQFRSYLCSGKFPDYAYGLARLTSWDIFLPLAATLWALSPITKSRVVQHLLNFIDPVVLQDPDEINLSLQDDFRLNSFYLGLEENCLAFIGPLFYIMAIGINLFVYHALTNFGYIIVSLINFSKRLCVYLPANLSIQVDLDVTPNGFGKKIIASALLLLLIPVYLPYQFAFVISFAIHITTCIKIMLNKCSRSCWNFNISLLMMMAWVLPINIPVLVVFVHNLNVSWATPFSSHHNFLAVAPVLTMVELCSYFGNALPLGTEAGEKVKNGWVGTVSLSTLGYLAVYSIIYGTRHTYWLHHLFNLWCCSICLMMLRCLYNDAPDKVQ</sequence>
<dbReference type="EC" id="3.1.-.-" evidence="10"/>
<feature type="transmembrane region" description="Helical" evidence="10">
    <location>
        <begin position="851"/>
        <end position="877"/>
    </location>
</feature>
<feature type="domain" description="GPI inositol-deacylase PGAP1-like alpha/beta" evidence="11">
    <location>
        <begin position="92"/>
        <end position="327"/>
    </location>
</feature>
<comment type="function">
    <text evidence="10">Involved in inositol deacylation of GPI-anchored proteins which plays important roles in the quality control and ER-associated degradation of GPI-anchored proteins.</text>
</comment>
<dbReference type="PANTHER" id="PTHR15495">
    <property type="entry name" value="NEGATIVE REGULATOR OF VESICLE FORMATION-RELATED"/>
    <property type="match status" value="1"/>
</dbReference>
<feature type="transmembrane region" description="Helical" evidence="10">
    <location>
        <begin position="897"/>
        <end position="919"/>
    </location>
</feature>
<comment type="subcellular location">
    <subcellularLocation>
        <location evidence="1">Endoplasmic reticulum membrane</location>
        <topology evidence="1">Multi-pass membrane protein</topology>
    </subcellularLocation>
</comment>
<dbReference type="GO" id="GO:0006888">
    <property type="term" value="P:endoplasmic reticulum to Golgi vesicle-mediated transport"/>
    <property type="evidence" value="ECO:0007669"/>
    <property type="project" value="TreeGrafter"/>
</dbReference>
<comment type="similarity">
    <text evidence="2 10">Belongs to the GPI inositol-deacylase family.</text>
</comment>
<proteinExistence type="inferred from homology"/>
<evidence type="ECO:0000256" key="1">
    <source>
        <dbReference type="ARBA" id="ARBA00004477"/>
    </source>
</evidence>
<dbReference type="Gene3D" id="3.40.50.1820">
    <property type="entry name" value="alpha/beta hydrolase"/>
    <property type="match status" value="1"/>
</dbReference>
<dbReference type="Pfam" id="PF07819">
    <property type="entry name" value="PGAP1"/>
    <property type="match status" value="1"/>
</dbReference>
<feature type="transmembrane region" description="Helical" evidence="10">
    <location>
        <begin position="996"/>
        <end position="1018"/>
    </location>
</feature>
<dbReference type="GO" id="GO:0050185">
    <property type="term" value="F:phosphatidylinositol deacylase activity"/>
    <property type="evidence" value="ECO:0007669"/>
    <property type="project" value="TreeGrafter"/>
</dbReference>
<evidence type="ECO:0000256" key="3">
    <source>
        <dbReference type="ARBA" id="ARBA00022448"/>
    </source>
</evidence>
<evidence type="ECO:0000259" key="12">
    <source>
        <dbReference type="Pfam" id="PF25140"/>
    </source>
</evidence>
<feature type="transmembrane region" description="Helical" evidence="10">
    <location>
        <begin position="787"/>
        <end position="805"/>
    </location>
</feature>
<dbReference type="Pfam" id="PF25141">
    <property type="entry name" value="PGAP1_2nd"/>
    <property type="match status" value="1"/>
</dbReference>
<dbReference type="Pfam" id="PF25140">
    <property type="entry name" value="PGAP1_TMD"/>
    <property type="match status" value="1"/>
</dbReference>
<keyword evidence="14" id="KW-1185">Reference proteome</keyword>
<evidence type="ECO:0000256" key="4">
    <source>
        <dbReference type="ARBA" id="ARBA00022692"/>
    </source>
</evidence>
<keyword evidence="8 10" id="KW-1133">Transmembrane helix</keyword>
<feature type="domain" description="GPI inositol-deacylase transmembrane" evidence="12">
    <location>
        <begin position="687"/>
        <end position="1011"/>
    </location>
</feature>
<dbReference type="GO" id="GO:0005789">
    <property type="term" value="C:endoplasmic reticulum membrane"/>
    <property type="evidence" value="ECO:0007669"/>
    <property type="project" value="UniProtKB-SubCell"/>
</dbReference>
<dbReference type="InterPro" id="IPR039529">
    <property type="entry name" value="PGAP1/BST1"/>
</dbReference>
<keyword evidence="4 10" id="KW-0812">Transmembrane</keyword>
<name>A0A4P6XPI8_9ASCO</name>
<feature type="transmembrane region" description="Helical" evidence="10">
    <location>
        <begin position="683"/>
        <end position="703"/>
    </location>
</feature>
<feature type="transmembrane region" description="Helical" evidence="10">
    <location>
        <begin position="971"/>
        <end position="990"/>
    </location>
</feature>
<evidence type="ECO:0000256" key="8">
    <source>
        <dbReference type="ARBA" id="ARBA00022989"/>
    </source>
</evidence>
<keyword evidence="9 10" id="KW-0472">Membrane</keyword>
<dbReference type="Proteomes" id="UP000292447">
    <property type="component" value="Chromosome IV"/>
</dbReference>